<evidence type="ECO:0000256" key="3">
    <source>
        <dbReference type="PROSITE-ProRule" id="PRU01091"/>
    </source>
</evidence>
<evidence type="ECO:0000259" key="5">
    <source>
        <dbReference type="PROSITE" id="PS51755"/>
    </source>
</evidence>
<evidence type="ECO:0000313" key="6">
    <source>
        <dbReference type="EMBL" id="MBB5066597.1"/>
    </source>
</evidence>
<accession>A0A7W7ZVK0</accession>
<organism evidence="6 7">
    <name type="scientific">Granulicella mallensis</name>
    <dbReference type="NCBI Taxonomy" id="940614"/>
    <lineage>
        <taxon>Bacteria</taxon>
        <taxon>Pseudomonadati</taxon>
        <taxon>Acidobacteriota</taxon>
        <taxon>Terriglobia</taxon>
        <taxon>Terriglobales</taxon>
        <taxon>Acidobacteriaceae</taxon>
        <taxon>Granulicella</taxon>
    </lineage>
</organism>
<dbReference type="Pfam" id="PF26549">
    <property type="entry name" value="Tricorn_N"/>
    <property type="match status" value="1"/>
</dbReference>
<comment type="similarity">
    <text evidence="1">Belongs to the TolB family.</text>
</comment>
<dbReference type="Pfam" id="PF07676">
    <property type="entry name" value="PD40"/>
    <property type="match status" value="1"/>
</dbReference>
<keyword evidence="4" id="KW-1133">Transmembrane helix</keyword>
<dbReference type="EMBL" id="JACHIO010000030">
    <property type="protein sequence ID" value="MBB5066597.1"/>
    <property type="molecule type" value="Genomic_DNA"/>
</dbReference>
<feature type="domain" description="OmpR/PhoB-type" evidence="5">
    <location>
        <begin position="18"/>
        <end position="116"/>
    </location>
</feature>
<evidence type="ECO:0000313" key="7">
    <source>
        <dbReference type="Proteomes" id="UP000584867"/>
    </source>
</evidence>
<dbReference type="AlphaFoldDB" id="A0A7W7ZVK0"/>
<dbReference type="PANTHER" id="PTHR36842">
    <property type="entry name" value="PROTEIN TOLB HOMOLOG"/>
    <property type="match status" value="1"/>
</dbReference>
<keyword evidence="2 3" id="KW-0238">DNA-binding</keyword>
<dbReference type="GO" id="GO:0006355">
    <property type="term" value="P:regulation of DNA-templated transcription"/>
    <property type="evidence" value="ECO:0007669"/>
    <property type="project" value="InterPro"/>
</dbReference>
<dbReference type="PROSITE" id="PS51755">
    <property type="entry name" value="OMPR_PHOB"/>
    <property type="match status" value="1"/>
</dbReference>
<dbReference type="Gene3D" id="2.120.10.30">
    <property type="entry name" value="TolB, C-terminal domain"/>
    <property type="match status" value="4"/>
</dbReference>
<keyword evidence="4" id="KW-0472">Membrane</keyword>
<keyword evidence="4" id="KW-0812">Transmembrane</keyword>
<dbReference type="SMART" id="SM00862">
    <property type="entry name" value="Trans_reg_C"/>
    <property type="match status" value="1"/>
</dbReference>
<gene>
    <name evidence="6" type="ORF">HDF15_004978</name>
</gene>
<feature type="DNA-binding region" description="OmpR/PhoB-type" evidence="3">
    <location>
        <begin position="18"/>
        <end position="116"/>
    </location>
</feature>
<dbReference type="PANTHER" id="PTHR36842:SF1">
    <property type="entry name" value="PROTEIN TOLB"/>
    <property type="match status" value="1"/>
</dbReference>
<dbReference type="InterPro" id="IPR016032">
    <property type="entry name" value="Sig_transdc_resp-reg_C-effctor"/>
</dbReference>
<dbReference type="RefSeq" id="WP_184260468.1">
    <property type="nucleotide sequence ID" value="NZ_JACHIO010000030.1"/>
</dbReference>
<dbReference type="Pfam" id="PF00486">
    <property type="entry name" value="Trans_reg_C"/>
    <property type="match status" value="1"/>
</dbReference>
<dbReference type="Gene3D" id="1.10.10.10">
    <property type="entry name" value="Winged helix-like DNA-binding domain superfamily/Winged helix DNA-binding domain"/>
    <property type="match status" value="1"/>
</dbReference>
<dbReference type="InterPro" id="IPR036388">
    <property type="entry name" value="WH-like_DNA-bd_sf"/>
</dbReference>
<dbReference type="SUPFAM" id="SSF82171">
    <property type="entry name" value="DPP6 N-terminal domain-like"/>
    <property type="match status" value="3"/>
</dbReference>
<evidence type="ECO:0000256" key="2">
    <source>
        <dbReference type="ARBA" id="ARBA00023125"/>
    </source>
</evidence>
<dbReference type="GO" id="GO:0000160">
    <property type="term" value="P:phosphorelay signal transduction system"/>
    <property type="evidence" value="ECO:0007669"/>
    <property type="project" value="InterPro"/>
</dbReference>
<protein>
    <submittedName>
        <fullName evidence="6">Tol biopolymer transport system component/DNA-binding winged helix-turn-helix (WHTH) protein</fullName>
    </submittedName>
</protein>
<dbReference type="CDD" id="cd00383">
    <property type="entry name" value="trans_reg_C"/>
    <property type="match status" value="1"/>
</dbReference>
<dbReference type="SUPFAM" id="SSF46894">
    <property type="entry name" value="C-terminal effector domain of the bipartite response regulators"/>
    <property type="match status" value="1"/>
</dbReference>
<feature type="transmembrane region" description="Helical" evidence="4">
    <location>
        <begin position="165"/>
        <end position="184"/>
    </location>
</feature>
<comment type="caution">
    <text evidence="6">The sequence shown here is derived from an EMBL/GenBank/DDBJ whole genome shotgun (WGS) entry which is preliminary data.</text>
</comment>
<evidence type="ECO:0000256" key="1">
    <source>
        <dbReference type="ARBA" id="ARBA00009820"/>
    </source>
</evidence>
<proteinExistence type="inferred from homology"/>
<dbReference type="InterPro" id="IPR011042">
    <property type="entry name" value="6-blade_b-propeller_TolB-like"/>
</dbReference>
<dbReference type="Proteomes" id="UP000584867">
    <property type="component" value="Unassembled WGS sequence"/>
</dbReference>
<dbReference type="InterPro" id="IPR001867">
    <property type="entry name" value="OmpR/PhoB-type_DNA-bd"/>
</dbReference>
<evidence type="ECO:0000256" key="4">
    <source>
        <dbReference type="SAM" id="Phobius"/>
    </source>
</evidence>
<reference evidence="6 7" key="1">
    <citation type="submission" date="2020-08" db="EMBL/GenBank/DDBJ databases">
        <title>Genomic Encyclopedia of Type Strains, Phase IV (KMG-V): Genome sequencing to study the core and pangenomes of soil and plant-associated prokaryotes.</title>
        <authorList>
            <person name="Whitman W."/>
        </authorList>
    </citation>
    <scope>NUCLEOTIDE SEQUENCE [LARGE SCALE GENOMIC DNA]</scope>
    <source>
        <strain evidence="6 7">X5P3</strain>
    </source>
</reference>
<name>A0A7W7ZVK0_9BACT</name>
<dbReference type="InterPro" id="IPR011659">
    <property type="entry name" value="WD40"/>
</dbReference>
<dbReference type="GO" id="GO:0003677">
    <property type="term" value="F:DNA binding"/>
    <property type="evidence" value="ECO:0007669"/>
    <property type="project" value="UniProtKB-UniRule"/>
</dbReference>
<sequence>MPVSQQEESVVSLIQVDRRIYSFGNYRLDVQDCRLWHGDASIPLPPKTFDILHVLVRNAGQLIDKKTLLQAVWPDTFVEEGNLSVHISALRKTFSRDSPDSEFIETVPRRGYRFTIPVTKTEPSSGLPLDVKALKEVPREPDTPATEAFVPVLYEKPVSRPTTRASWGIFAAVLPAIVFLIVVMRVSYVRHHQTGLVHAASDSRPLTSVPGAYSWPTFSPNGNSLAYSWHSDAGQDQAIYIQNVDSDDREKLSDGGKSFSPAWSPRGEEIAYLRATEDPKWLEIEVAKVQRPHTARHLALINNLKSAFHDVPTLNWSPDSSWLVTTEKEDADESSHLELVSLGNGEKQALTYPPALSVDVNAVFSPQGDWIAFVRARGPSSAEIHIMPAHGGPDRVLPFNIHSINGLTWSADGQSLLVASSRALSVGNLWKLSLNGDPPVALSTLPAHTEDPVVSPKGHRLAYIDLLRNGSLWRMSTDGQGKQEQLIASRFIDSAPDYSPDGSEIAFESDRTGASEIWVCKNDGTQCKRLTNIFGPNTSSPRWSPDGKLLAFNSGFHGRSAIFVVNASGGTPVRVTTGAFEAADNLIPNWSRDGQSLYFSSNRTGRFEVWRTKVNGDEERQITQHGGYNGMESADGKSLYYVQDTDKTTIWRTPLNGGEAQPVAGPLGSGMWGYWMVTGEDLYYLQKKMEGTALADVFRMDLKTGSKTKLGQTQFGVNEYDRGLAVSSDERWILYAERDVDRSNIMLTENWY</sequence>